<dbReference type="Gene3D" id="3.40.50.150">
    <property type="entry name" value="Vaccinia Virus protein VP39"/>
    <property type="match status" value="1"/>
</dbReference>
<dbReference type="GO" id="GO:0005634">
    <property type="term" value="C:nucleus"/>
    <property type="evidence" value="ECO:0007669"/>
    <property type="project" value="TreeGrafter"/>
</dbReference>
<evidence type="ECO:0000256" key="6">
    <source>
        <dbReference type="ARBA" id="ARBA00049075"/>
    </source>
</evidence>
<dbReference type="Pfam" id="PF09445">
    <property type="entry name" value="Methyltransf_15"/>
    <property type="match status" value="1"/>
</dbReference>
<dbReference type="InterPro" id="IPR029063">
    <property type="entry name" value="SAM-dependent_MTases_sf"/>
</dbReference>
<dbReference type="GO" id="GO:0071164">
    <property type="term" value="F:RNA cap trimethylguanosine synthase activity"/>
    <property type="evidence" value="ECO:0007669"/>
    <property type="project" value="TreeGrafter"/>
</dbReference>
<proteinExistence type="inferred from homology"/>
<evidence type="ECO:0000256" key="1">
    <source>
        <dbReference type="ARBA" id="ARBA00018517"/>
    </source>
</evidence>
<evidence type="ECO:0000256" key="7">
    <source>
        <dbReference type="ARBA" id="ARBA00049790"/>
    </source>
</evidence>
<evidence type="ECO:0000256" key="3">
    <source>
        <dbReference type="ARBA" id="ARBA00047418"/>
    </source>
</evidence>
<dbReference type="InterPro" id="IPR019012">
    <property type="entry name" value="RNA_cap_Gua-N2-MeTrfase"/>
</dbReference>
<protein>
    <recommendedName>
        <fullName evidence="1">Trimethylguanosine synthase</fullName>
    </recommendedName>
    <alternativeName>
        <fullName evidence="7">Cap-specific guanine-N(2) methyltransferase</fullName>
    </alternativeName>
</protein>
<evidence type="ECO:0000256" key="4">
    <source>
        <dbReference type="ARBA" id="ARBA00048740"/>
    </source>
</evidence>
<accession>A0AAE0FED6</accession>
<organism evidence="8 9">
    <name type="scientific">Cymbomonas tetramitiformis</name>
    <dbReference type="NCBI Taxonomy" id="36881"/>
    <lineage>
        <taxon>Eukaryota</taxon>
        <taxon>Viridiplantae</taxon>
        <taxon>Chlorophyta</taxon>
        <taxon>Pyramimonadophyceae</taxon>
        <taxon>Pyramimonadales</taxon>
        <taxon>Pyramimonadaceae</taxon>
        <taxon>Cymbomonas</taxon>
    </lineage>
</organism>
<evidence type="ECO:0000256" key="2">
    <source>
        <dbReference type="ARBA" id="ARBA00025783"/>
    </source>
</evidence>
<comment type="similarity">
    <text evidence="2">Belongs to the methyltransferase superfamily. Trimethylguanosine synthase family.</text>
</comment>
<reference evidence="8 9" key="1">
    <citation type="journal article" date="2015" name="Genome Biol. Evol.">
        <title>Comparative Genomics of a Bacterivorous Green Alga Reveals Evolutionary Causalities and Consequences of Phago-Mixotrophic Mode of Nutrition.</title>
        <authorList>
            <person name="Burns J.A."/>
            <person name="Paasch A."/>
            <person name="Narechania A."/>
            <person name="Kim E."/>
        </authorList>
    </citation>
    <scope>NUCLEOTIDE SEQUENCE [LARGE SCALE GENOMIC DNA]</scope>
    <source>
        <strain evidence="8 9">PLY_AMNH</strain>
    </source>
</reference>
<sequence>MADCMGCAMEWPRERHRMADCMECAMEWPRERHRMADCMGCAMEWPRERHRMADCMGCAMEWPRERHRMADCMGCAMEWPRERHRMADCMGCAMEWPRELLLRLKRWGSVFLQKVVTAEQVSQHIDFVHGDFATTAPSLHADVLFLSPPWGGPNYLDSDSFDVVRMQPFGVPELLAIGQRIAPSIAIFLPRNSDLVQVAEAADGCPCEIERNYLHGKLKAITVYFGDIVKLPDSTSILEAVNNKSDCAGPESCGEELENCHIRFMAE</sequence>
<dbReference type="AlphaFoldDB" id="A0AAE0FED6"/>
<dbReference type="EMBL" id="LGRX02020066">
    <property type="protein sequence ID" value="KAK3257833.1"/>
    <property type="molecule type" value="Genomic_DNA"/>
</dbReference>
<comment type="catalytic activity">
    <reaction evidence="5">
        <text>a 5'-end (N(2),N(7)-dimethyl 5'-triphosphoguanosine)-ribonucleoside in snRNA + S-adenosyl-L-methionine = a 5'-end (N(2),N(2),N(7)-trimethyl 5'-triphosphoguanosine)-ribonucleoside in snRNA + S-adenosyl-L-homocysteine + H(+)</text>
        <dbReference type="Rhea" id="RHEA:78479"/>
        <dbReference type="Rhea" id="RHEA-COMP:19087"/>
        <dbReference type="Rhea" id="RHEA-COMP:19089"/>
        <dbReference type="ChEBI" id="CHEBI:15378"/>
        <dbReference type="ChEBI" id="CHEBI:57856"/>
        <dbReference type="ChEBI" id="CHEBI:59789"/>
        <dbReference type="ChEBI" id="CHEBI:167623"/>
        <dbReference type="ChEBI" id="CHEBI:172880"/>
    </reaction>
    <physiologicalReaction direction="left-to-right" evidence="5">
        <dbReference type="Rhea" id="RHEA:78480"/>
    </physiologicalReaction>
</comment>
<comment type="catalytic activity">
    <reaction evidence="4">
        <text>a 5'-end (N(7)-methyl 5'-triphosphoguanosine)-ribonucleoside in snoRNA + S-adenosyl-L-methionine = a 5'-end (N(2),N(7)-dimethyl 5'-triphosphoguanosine)-ribonucleoside in snoRNA + S-adenosyl-L-homocysteine + H(+)</text>
        <dbReference type="Rhea" id="RHEA:78475"/>
        <dbReference type="Rhea" id="RHEA-COMP:19086"/>
        <dbReference type="Rhea" id="RHEA-COMP:19088"/>
        <dbReference type="ChEBI" id="CHEBI:15378"/>
        <dbReference type="ChEBI" id="CHEBI:57856"/>
        <dbReference type="ChEBI" id="CHEBI:59789"/>
        <dbReference type="ChEBI" id="CHEBI:156461"/>
        <dbReference type="ChEBI" id="CHEBI:172880"/>
    </reaction>
    <physiologicalReaction direction="left-to-right" evidence="4">
        <dbReference type="Rhea" id="RHEA:78476"/>
    </physiologicalReaction>
</comment>
<keyword evidence="9" id="KW-1185">Reference proteome</keyword>
<comment type="catalytic activity">
    <reaction evidence="6">
        <text>a 5'-end (N(7)-methyl 5'-triphosphoguanosine)-ribonucleoside in snRNA + S-adenosyl-L-methionine = a 5'-end (N(2),N(7)-dimethyl 5'-triphosphoguanosine)-ribonucleoside in snRNA + S-adenosyl-L-homocysteine + H(+)</text>
        <dbReference type="Rhea" id="RHEA:78471"/>
        <dbReference type="Rhea" id="RHEA-COMP:19085"/>
        <dbReference type="Rhea" id="RHEA-COMP:19087"/>
        <dbReference type="ChEBI" id="CHEBI:15378"/>
        <dbReference type="ChEBI" id="CHEBI:57856"/>
        <dbReference type="ChEBI" id="CHEBI:59789"/>
        <dbReference type="ChEBI" id="CHEBI:156461"/>
        <dbReference type="ChEBI" id="CHEBI:172880"/>
    </reaction>
    <physiologicalReaction direction="left-to-right" evidence="6">
        <dbReference type="Rhea" id="RHEA:78472"/>
    </physiologicalReaction>
</comment>
<evidence type="ECO:0000313" key="8">
    <source>
        <dbReference type="EMBL" id="KAK3257833.1"/>
    </source>
</evidence>
<gene>
    <name evidence="8" type="ORF">CYMTET_33094</name>
</gene>
<dbReference type="PANTHER" id="PTHR14741:SF32">
    <property type="entry name" value="TRIMETHYLGUANOSINE SYNTHASE"/>
    <property type="match status" value="1"/>
</dbReference>
<evidence type="ECO:0000313" key="9">
    <source>
        <dbReference type="Proteomes" id="UP001190700"/>
    </source>
</evidence>
<dbReference type="PANTHER" id="PTHR14741">
    <property type="entry name" value="S-ADENOSYLMETHIONINE-DEPENDENT METHYLTRANSFERASE RELATED"/>
    <property type="match status" value="1"/>
</dbReference>
<comment type="catalytic activity">
    <reaction evidence="3">
        <text>a 5'-end (N(2),N(7)-dimethyl 5'-triphosphoguanosine)-ribonucleoside in snoRNA + S-adenosyl-L-methionine = a 5'-end (N(2),N(2),N(7)-trimethyl 5'-triphosphoguanosine)-ribonucleoside in snoRNA + S-adenosyl-L-homocysteine + H(+)</text>
        <dbReference type="Rhea" id="RHEA:78507"/>
        <dbReference type="Rhea" id="RHEA-COMP:19088"/>
        <dbReference type="Rhea" id="RHEA-COMP:19090"/>
        <dbReference type="ChEBI" id="CHEBI:15378"/>
        <dbReference type="ChEBI" id="CHEBI:57856"/>
        <dbReference type="ChEBI" id="CHEBI:59789"/>
        <dbReference type="ChEBI" id="CHEBI:167623"/>
        <dbReference type="ChEBI" id="CHEBI:172880"/>
    </reaction>
    <physiologicalReaction direction="left-to-right" evidence="3">
        <dbReference type="Rhea" id="RHEA:78508"/>
    </physiologicalReaction>
</comment>
<evidence type="ECO:0000256" key="5">
    <source>
        <dbReference type="ARBA" id="ARBA00048763"/>
    </source>
</evidence>
<dbReference type="Proteomes" id="UP001190700">
    <property type="component" value="Unassembled WGS sequence"/>
</dbReference>
<comment type="caution">
    <text evidence="8">The sequence shown here is derived from an EMBL/GenBank/DDBJ whole genome shotgun (WGS) entry which is preliminary data.</text>
</comment>
<name>A0AAE0FED6_9CHLO</name>